<dbReference type="SUPFAM" id="SSF56601">
    <property type="entry name" value="beta-lactamase/transpeptidase-like"/>
    <property type="match status" value="1"/>
</dbReference>
<keyword evidence="6" id="KW-0046">Antibiotic resistance</keyword>
<comment type="similarity">
    <text evidence="2">Belongs to the class-D beta-lactamase family.</text>
</comment>
<evidence type="ECO:0000256" key="5">
    <source>
        <dbReference type="ARBA" id="ARBA00022801"/>
    </source>
</evidence>
<keyword evidence="5" id="KW-0378">Hydrolase</keyword>
<dbReference type="Proteomes" id="UP000664844">
    <property type="component" value="Unassembled WGS sequence"/>
</dbReference>
<evidence type="ECO:0000256" key="3">
    <source>
        <dbReference type="ARBA" id="ARBA00012865"/>
    </source>
</evidence>
<dbReference type="EC" id="3.5.2.6" evidence="3"/>
<keyword evidence="9" id="KW-1185">Reference proteome</keyword>
<evidence type="ECO:0000313" key="8">
    <source>
        <dbReference type="EMBL" id="MBO0351349.1"/>
    </source>
</evidence>
<organism evidence="8 9">
    <name type="scientific">Phormidium pseudopriestleyi FRX01</name>
    <dbReference type="NCBI Taxonomy" id="1759528"/>
    <lineage>
        <taxon>Bacteria</taxon>
        <taxon>Bacillati</taxon>
        <taxon>Cyanobacteriota</taxon>
        <taxon>Cyanophyceae</taxon>
        <taxon>Oscillatoriophycideae</taxon>
        <taxon>Oscillatoriales</taxon>
        <taxon>Oscillatoriaceae</taxon>
        <taxon>Phormidium</taxon>
    </lineage>
</organism>
<dbReference type="Pfam" id="PF00905">
    <property type="entry name" value="Transpeptidase"/>
    <property type="match status" value="1"/>
</dbReference>
<evidence type="ECO:0000256" key="1">
    <source>
        <dbReference type="ARBA" id="ARBA00001526"/>
    </source>
</evidence>
<evidence type="ECO:0000256" key="2">
    <source>
        <dbReference type="ARBA" id="ARBA00007898"/>
    </source>
</evidence>
<comment type="catalytic activity">
    <reaction evidence="1">
        <text>a beta-lactam + H2O = a substituted beta-amino acid</text>
        <dbReference type="Rhea" id="RHEA:20401"/>
        <dbReference type="ChEBI" id="CHEBI:15377"/>
        <dbReference type="ChEBI" id="CHEBI:35627"/>
        <dbReference type="ChEBI" id="CHEBI:140347"/>
        <dbReference type="EC" id="3.5.2.6"/>
    </reaction>
</comment>
<dbReference type="InterPro" id="IPR001460">
    <property type="entry name" value="PCN-bd_Tpept"/>
</dbReference>
<proteinExistence type="inferred from homology"/>
<dbReference type="PANTHER" id="PTHR30627:SF6">
    <property type="entry name" value="BETA-LACTAMASE YBXI-RELATED"/>
    <property type="match status" value="1"/>
</dbReference>
<evidence type="ECO:0000313" key="9">
    <source>
        <dbReference type="Proteomes" id="UP000664844"/>
    </source>
</evidence>
<dbReference type="PANTHER" id="PTHR30627">
    <property type="entry name" value="PEPTIDOGLYCAN D,D-TRANSPEPTIDASE"/>
    <property type="match status" value="1"/>
</dbReference>
<comment type="caution">
    <text evidence="8">The sequence shown here is derived from an EMBL/GenBank/DDBJ whole genome shotgun (WGS) entry which is preliminary data.</text>
</comment>
<accession>A0ABS3FW52</accession>
<feature type="domain" description="Penicillin-binding protein transpeptidase" evidence="7">
    <location>
        <begin position="73"/>
        <end position="272"/>
    </location>
</feature>
<evidence type="ECO:0000256" key="6">
    <source>
        <dbReference type="ARBA" id="ARBA00023251"/>
    </source>
</evidence>
<dbReference type="NCBIfam" id="NF012161">
    <property type="entry name" value="bla_class_D_main"/>
    <property type="match status" value="1"/>
</dbReference>
<name>A0ABS3FW52_9CYAN</name>
<evidence type="ECO:0000259" key="7">
    <source>
        <dbReference type="Pfam" id="PF00905"/>
    </source>
</evidence>
<dbReference type="InterPro" id="IPR050515">
    <property type="entry name" value="Beta-lactam/transpept"/>
</dbReference>
<protein>
    <recommendedName>
        <fullName evidence="3">beta-lactamase</fullName>
        <ecNumber evidence="3">3.5.2.6</ecNumber>
    </recommendedName>
</protein>
<dbReference type="Gene3D" id="3.40.710.10">
    <property type="entry name" value="DD-peptidase/beta-lactamase superfamily"/>
    <property type="match status" value="1"/>
</dbReference>
<reference evidence="8 9" key="1">
    <citation type="submission" date="2021-03" db="EMBL/GenBank/DDBJ databases">
        <title>Metabolic Capacity of the Antarctic Cyanobacterium Phormidium pseudopriestleyi that Sustains Oxygenic Photosynthesis in the Presence of Hydrogen Sulfide.</title>
        <authorList>
            <person name="Lumian J.E."/>
            <person name="Jungblut A.D."/>
            <person name="Dillon M.L."/>
            <person name="Hawes I."/>
            <person name="Doran P.T."/>
            <person name="Mackey T.J."/>
            <person name="Dick G.J."/>
            <person name="Grettenberger C.L."/>
            <person name="Sumner D.Y."/>
        </authorList>
    </citation>
    <scope>NUCLEOTIDE SEQUENCE [LARGE SCALE GENOMIC DNA]</scope>
    <source>
        <strain evidence="8 9">FRX01</strain>
    </source>
</reference>
<sequence length="279" mass="31789">MIISLNCLIFTVLATIKPASSLGQSGDEVLVSVDIAQNVNFGQHFQELGIEGSIIIAELNSDRLWQHNPQRNQTAFPTASTFKILNSLIALETGVIPNELAVLTWDGIPRTIPTWNRDLNLREAFKLSAVWFYQVLARRIGYERMQQWINQVNYGNQNIGTPEDIDQFWLEGNLQITPQQQVQFLRRLYNNDLPFSEQTLTLVKEIMIYEQTPNYTIRAKTGWFGYGNESLQNIGWFVGYVETGNNADFFATNIDVNKPEDGAARIELTRRCLQDIGVL</sequence>
<dbReference type="EMBL" id="JAFLQW010000530">
    <property type="protein sequence ID" value="MBO0351349.1"/>
    <property type="molecule type" value="Genomic_DNA"/>
</dbReference>
<dbReference type="InterPro" id="IPR012338">
    <property type="entry name" value="Beta-lactam/transpept-like"/>
</dbReference>
<keyword evidence="4" id="KW-0732">Signal</keyword>
<gene>
    <name evidence="8" type="primary">blaOXA</name>
    <name evidence="8" type="ORF">J0895_20165</name>
</gene>
<evidence type="ECO:0000256" key="4">
    <source>
        <dbReference type="ARBA" id="ARBA00022729"/>
    </source>
</evidence>